<keyword evidence="1" id="KW-0805">Transcription regulation</keyword>
<reference evidence="4 5" key="1">
    <citation type="submission" date="2024-01" db="EMBL/GenBank/DDBJ databases">
        <title>The complete chloroplast genome sequence of Lithospermum erythrorhizon: insights into the phylogenetic relationship among Boraginaceae species and the maternal lineages of purple gromwells.</title>
        <authorList>
            <person name="Okada T."/>
            <person name="Watanabe K."/>
        </authorList>
    </citation>
    <scope>NUCLEOTIDE SEQUENCE [LARGE SCALE GENOMIC DNA]</scope>
</reference>
<dbReference type="PANTHER" id="PTHR31636">
    <property type="entry name" value="OSJNBA0084A10.13 PROTEIN-RELATED"/>
    <property type="match status" value="1"/>
</dbReference>
<keyword evidence="5" id="KW-1185">Reference proteome</keyword>
<sequence length="539" mass="61029">MENSMISTQHFSESFDVTGWLRSFGEVKSTPESEHSFEIEEFEAFYSALCVPEGQDIRQDGSENMMRLPMESMDQGCYVPELCTTSIDPFEIIRSNQCGSKKLYSEPNLQRDTISRNISIADVLRQAGERYLQFSSQRLDGLSMFIHPYGSAFSELSLQETKEVELMHTLFVAADKVASCQFDVASELIRRCRSVASRTGNPVERLVFYFAESLQDRINGGKGRMEASKMKEKIQHAKVLGLGDQPEFIAMQKGLPFSQVVQIVGIQAIVENVKSSSRIHLIDLEIRTGVQWTALLQALSERKKDKLEVKITALGTTNREKIEATGKRLLSYAGSLNLPLSFNVVFVADMSEIKEEHFSTKANETVVVYGSSVLRSMISKPDCLDNLMKVIRTLRPSLMVVGEVEANHNSPIFLHRFVESLFFYGAIFDCFEDCMERDDQFRLSLEGSQFGQGIQNTIAIDGEERVNRNVKLDVWRAFFKRFWMEEIEVSESSVFQANLVTKEYAKGDSCSIDRNGKGIIVGWKGTPILSLTTWKFLDF</sequence>
<evidence type="ECO:0000313" key="4">
    <source>
        <dbReference type="EMBL" id="GAA0182250.1"/>
    </source>
</evidence>
<gene>
    <name evidence="4" type="ORF">LIER_30344</name>
</gene>
<name>A0AAV3RQK9_LITER</name>
<comment type="caution">
    <text evidence="4">The sequence shown here is derived from an EMBL/GenBank/DDBJ whole genome shotgun (WGS) entry which is preliminary data.</text>
</comment>
<evidence type="ECO:0000256" key="2">
    <source>
        <dbReference type="ARBA" id="ARBA00023163"/>
    </source>
</evidence>
<organism evidence="4 5">
    <name type="scientific">Lithospermum erythrorhizon</name>
    <name type="common">Purple gromwell</name>
    <name type="synonym">Lithospermum officinale var. erythrorhizon</name>
    <dbReference type="NCBI Taxonomy" id="34254"/>
    <lineage>
        <taxon>Eukaryota</taxon>
        <taxon>Viridiplantae</taxon>
        <taxon>Streptophyta</taxon>
        <taxon>Embryophyta</taxon>
        <taxon>Tracheophyta</taxon>
        <taxon>Spermatophyta</taxon>
        <taxon>Magnoliopsida</taxon>
        <taxon>eudicotyledons</taxon>
        <taxon>Gunneridae</taxon>
        <taxon>Pentapetalae</taxon>
        <taxon>asterids</taxon>
        <taxon>lamiids</taxon>
        <taxon>Boraginales</taxon>
        <taxon>Boraginaceae</taxon>
        <taxon>Boraginoideae</taxon>
        <taxon>Lithospermeae</taxon>
        <taxon>Lithospermum</taxon>
    </lineage>
</organism>
<comment type="similarity">
    <text evidence="3">Belongs to the GRAS family.</text>
</comment>
<protein>
    <recommendedName>
        <fullName evidence="6">DELLA protein RGL1-like</fullName>
    </recommendedName>
</protein>
<keyword evidence="2" id="KW-0804">Transcription</keyword>
<feature type="region of interest" description="Leucine repeat II (LRII)" evidence="3">
    <location>
        <begin position="324"/>
        <end position="356"/>
    </location>
</feature>
<proteinExistence type="inferred from homology"/>
<evidence type="ECO:0008006" key="6">
    <source>
        <dbReference type="Google" id="ProtNLM"/>
    </source>
</evidence>
<evidence type="ECO:0000313" key="5">
    <source>
        <dbReference type="Proteomes" id="UP001454036"/>
    </source>
</evidence>
<feature type="region of interest" description="SAW" evidence="3">
    <location>
        <begin position="459"/>
        <end position="535"/>
    </location>
</feature>
<evidence type="ECO:0000256" key="3">
    <source>
        <dbReference type="PROSITE-ProRule" id="PRU01191"/>
    </source>
</evidence>
<dbReference type="EMBL" id="BAABME010010816">
    <property type="protein sequence ID" value="GAA0182250.1"/>
    <property type="molecule type" value="Genomic_DNA"/>
</dbReference>
<dbReference type="AlphaFoldDB" id="A0AAV3RQK9"/>
<dbReference type="PROSITE" id="PS50985">
    <property type="entry name" value="GRAS"/>
    <property type="match status" value="1"/>
</dbReference>
<dbReference type="Pfam" id="PF03514">
    <property type="entry name" value="GRAS"/>
    <property type="match status" value="1"/>
</dbReference>
<evidence type="ECO:0000256" key="1">
    <source>
        <dbReference type="ARBA" id="ARBA00023015"/>
    </source>
</evidence>
<comment type="caution">
    <text evidence="3">Lacks conserved residue(s) required for the propagation of feature annotation.</text>
</comment>
<dbReference type="Proteomes" id="UP001454036">
    <property type="component" value="Unassembled WGS sequence"/>
</dbReference>
<dbReference type="InterPro" id="IPR005202">
    <property type="entry name" value="TF_GRAS"/>
</dbReference>
<accession>A0AAV3RQK9</accession>